<keyword evidence="7 8" id="KW-0472">Membrane</keyword>
<evidence type="ECO:0000256" key="2">
    <source>
        <dbReference type="ARBA" id="ARBA00009142"/>
    </source>
</evidence>
<evidence type="ECO:0000313" key="9">
    <source>
        <dbReference type="EMBL" id="KRG60439.1"/>
    </source>
</evidence>
<comment type="similarity">
    <text evidence="2 8">Belongs to the 4-toluene sulfonate uptake permease (TSUP) (TC 2.A.102) family.</text>
</comment>
<evidence type="ECO:0000256" key="7">
    <source>
        <dbReference type="ARBA" id="ARBA00023136"/>
    </source>
</evidence>
<dbReference type="OrthoDB" id="554695at2"/>
<dbReference type="PATRIC" id="fig|266128.3.peg.1724"/>
<feature type="transmembrane region" description="Helical" evidence="8">
    <location>
        <begin position="104"/>
        <end position="122"/>
    </location>
</feature>
<feature type="transmembrane region" description="Helical" evidence="8">
    <location>
        <begin position="78"/>
        <end position="98"/>
    </location>
</feature>
<dbReference type="GO" id="GO:0005886">
    <property type="term" value="C:plasma membrane"/>
    <property type="evidence" value="ECO:0007669"/>
    <property type="project" value="UniProtKB-SubCell"/>
</dbReference>
<protein>
    <recommendedName>
        <fullName evidence="8">Probable membrane transporter protein</fullName>
    </recommendedName>
</protein>
<keyword evidence="5 8" id="KW-0812">Transmembrane</keyword>
<dbReference type="InterPro" id="IPR052017">
    <property type="entry name" value="TSUP"/>
</dbReference>
<name>A0A0R0C350_9GAMM</name>
<evidence type="ECO:0000256" key="8">
    <source>
        <dbReference type="RuleBase" id="RU363041"/>
    </source>
</evidence>
<dbReference type="AlphaFoldDB" id="A0A0R0C350"/>
<evidence type="ECO:0000256" key="1">
    <source>
        <dbReference type="ARBA" id="ARBA00004651"/>
    </source>
</evidence>
<dbReference type="PANTHER" id="PTHR30269">
    <property type="entry name" value="TRANSMEMBRANE PROTEIN YFCA"/>
    <property type="match status" value="1"/>
</dbReference>
<keyword evidence="3" id="KW-0813">Transport</keyword>
<comment type="subcellular location">
    <subcellularLocation>
        <location evidence="1 8">Cell membrane</location>
        <topology evidence="1 8">Multi-pass membrane protein</topology>
    </subcellularLocation>
</comment>
<evidence type="ECO:0000313" key="10">
    <source>
        <dbReference type="Proteomes" id="UP000051254"/>
    </source>
</evidence>
<dbReference type="Pfam" id="PF01925">
    <property type="entry name" value="TauE"/>
    <property type="match status" value="1"/>
</dbReference>
<organism evidence="9 10">
    <name type="scientific">Stenotrophomonas koreensis</name>
    <dbReference type="NCBI Taxonomy" id="266128"/>
    <lineage>
        <taxon>Bacteria</taxon>
        <taxon>Pseudomonadati</taxon>
        <taxon>Pseudomonadota</taxon>
        <taxon>Gammaproteobacteria</taxon>
        <taxon>Lysobacterales</taxon>
        <taxon>Lysobacteraceae</taxon>
        <taxon>Stenotrophomonas</taxon>
    </lineage>
</organism>
<dbReference type="EMBL" id="LDJH01000003">
    <property type="protein sequence ID" value="KRG60439.1"/>
    <property type="molecule type" value="Genomic_DNA"/>
</dbReference>
<sequence>MLELLPPELPWLLVIAFLAGGIDAAVGGGGLIQLPGLFTALPQQHPALLLGSNKFTSMFGTATAAWRYARRITIPWRPVLLAATAAFACSFGGASAVSLLPREAVRPLVLLLLIAILAYTLLKKDFGALQRPTVVGRRQLAIAVALGGAIGFYDGFFGPGTGSFLIFLFIRFFGLDFLGASASAKIVNLATNVAALCWFVPAGQVLLAIAAPMAVANVAGAVTGSWLAMRGGSGLIRRLFLGLVCVLIVRMGWDTLQSLA</sequence>
<proteinExistence type="inferred from homology"/>
<comment type="caution">
    <text evidence="9">The sequence shown here is derived from an EMBL/GenBank/DDBJ whole genome shotgun (WGS) entry which is preliminary data.</text>
</comment>
<evidence type="ECO:0000256" key="3">
    <source>
        <dbReference type="ARBA" id="ARBA00022448"/>
    </source>
</evidence>
<reference evidence="9 10" key="1">
    <citation type="submission" date="2015-05" db="EMBL/GenBank/DDBJ databases">
        <title>Genome sequencing and analysis of members of genus Stenotrophomonas.</title>
        <authorList>
            <person name="Patil P.P."/>
            <person name="Midha S."/>
            <person name="Patil P.B."/>
        </authorList>
    </citation>
    <scope>NUCLEOTIDE SEQUENCE [LARGE SCALE GENOMIC DNA]</scope>
    <source>
        <strain evidence="9 10">DSM 17805</strain>
    </source>
</reference>
<accession>A0A0R0C350</accession>
<keyword evidence="6 8" id="KW-1133">Transmembrane helix</keyword>
<evidence type="ECO:0000256" key="4">
    <source>
        <dbReference type="ARBA" id="ARBA00022475"/>
    </source>
</evidence>
<evidence type="ECO:0000256" key="5">
    <source>
        <dbReference type="ARBA" id="ARBA00022692"/>
    </source>
</evidence>
<keyword evidence="4 8" id="KW-1003">Cell membrane</keyword>
<dbReference type="Proteomes" id="UP000051254">
    <property type="component" value="Unassembled WGS sequence"/>
</dbReference>
<evidence type="ECO:0000256" key="6">
    <source>
        <dbReference type="ARBA" id="ARBA00022989"/>
    </source>
</evidence>
<dbReference type="STRING" id="266128.ABB25_01240"/>
<dbReference type="InterPro" id="IPR002781">
    <property type="entry name" value="TM_pro_TauE-like"/>
</dbReference>
<gene>
    <name evidence="9" type="ORF">ABB25_01240</name>
</gene>
<feature type="transmembrane region" description="Helical" evidence="8">
    <location>
        <begin position="235"/>
        <end position="253"/>
    </location>
</feature>
<feature type="transmembrane region" description="Helical" evidence="8">
    <location>
        <begin position="209"/>
        <end position="228"/>
    </location>
</feature>
<dbReference type="PANTHER" id="PTHR30269:SF0">
    <property type="entry name" value="MEMBRANE TRANSPORTER PROTEIN YFCA-RELATED"/>
    <property type="match status" value="1"/>
</dbReference>
<dbReference type="RefSeq" id="WP_057662567.1">
    <property type="nucleotide sequence ID" value="NZ_LDJH01000003.1"/>
</dbReference>
<feature type="transmembrane region" description="Helical" evidence="8">
    <location>
        <begin position="134"/>
        <end position="153"/>
    </location>
</feature>
<keyword evidence="10" id="KW-1185">Reference proteome</keyword>